<accession>A0A238YBK8</accession>
<evidence type="ECO:0000313" key="1">
    <source>
        <dbReference type="EMBL" id="SNR68352.1"/>
    </source>
</evidence>
<evidence type="ECO:0000313" key="2">
    <source>
        <dbReference type="Proteomes" id="UP000198384"/>
    </source>
</evidence>
<dbReference type="OrthoDB" id="978691at2"/>
<dbReference type="EMBL" id="FZNT01000008">
    <property type="protein sequence ID" value="SNR68352.1"/>
    <property type="molecule type" value="Genomic_DNA"/>
</dbReference>
<sequence>MIVDFNTIPNWCKLWVFPSSRKFYPQEIEELKQRIEAFLTSWTNEGNPLECSYSLRYDRFIVITVNNAEISLTLKAHDDLTAFILGLEANYDIVLLDKINVCYKQGEFVQYKDLIAFKKMMKNNGVSKKTIVFDNMITTKEELENDWEINIMDSWLGRFLK</sequence>
<name>A0A238YBK8_9FLAO</name>
<dbReference type="Proteomes" id="UP000198384">
    <property type="component" value="Unassembled WGS sequence"/>
</dbReference>
<gene>
    <name evidence="1" type="ORF">SAMN06265371_108197</name>
</gene>
<proteinExistence type="predicted"/>
<dbReference type="AlphaFoldDB" id="A0A238YBK8"/>
<dbReference type="RefSeq" id="WP_089382393.1">
    <property type="nucleotide sequence ID" value="NZ_FZNT01000008.1"/>
</dbReference>
<evidence type="ECO:0008006" key="3">
    <source>
        <dbReference type="Google" id="ProtNLM"/>
    </source>
</evidence>
<protein>
    <recommendedName>
        <fullName evidence="3">ABC transporter ATPase</fullName>
    </recommendedName>
</protein>
<reference evidence="1 2" key="1">
    <citation type="submission" date="2017-06" db="EMBL/GenBank/DDBJ databases">
        <authorList>
            <person name="Kim H.J."/>
            <person name="Triplett B.A."/>
        </authorList>
    </citation>
    <scope>NUCLEOTIDE SEQUENCE [LARGE SCALE GENOMIC DNA]</scope>
    <source>
        <strain evidence="1 2">DSM 29150</strain>
    </source>
</reference>
<keyword evidence="2" id="KW-1185">Reference proteome</keyword>
<organism evidence="1 2">
    <name type="scientific">Lutibacter agarilyticus</name>
    <dbReference type="NCBI Taxonomy" id="1109740"/>
    <lineage>
        <taxon>Bacteria</taxon>
        <taxon>Pseudomonadati</taxon>
        <taxon>Bacteroidota</taxon>
        <taxon>Flavobacteriia</taxon>
        <taxon>Flavobacteriales</taxon>
        <taxon>Flavobacteriaceae</taxon>
        <taxon>Lutibacter</taxon>
    </lineage>
</organism>